<accession>A0A2R4ABE2</accession>
<dbReference type="Pfam" id="PF05775">
    <property type="entry name" value="AfaD"/>
    <property type="match status" value="1"/>
</dbReference>
<dbReference type="InterPro" id="IPR037028">
    <property type="entry name" value="Dr_adhesin_sf"/>
</dbReference>
<sequence length="142" mass="15614">MKKNISAIVSGILTTFFLSGLLQAAELELSSLNRMGGNLSDGTRIATGQILCRDSHSGFHVWMNAQKAGYQPEHYIIRGQLNSQNEIRVRLTGDGWSPSVDKGQNGVIRISADERAIFDILVDGRQNVEADRYILSLHGVCL</sequence>
<keyword evidence="1" id="KW-0732">Signal</keyword>
<dbReference type="InterPro" id="IPR008966">
    <property type="entry name" value="Adhesion_dom_sf"/>
</dbReference>
<evidence type="ECO:0000313" key="4">
    <source>
        <dbReference type="EMBL" id="OJN29715.1"/>
    </source>
</evidence>
<dbReference type="Gene3D" id="2.60.40.1570">
    <property type="entry name" value="Dr adhesin"/>
    <property type="match status" value="1"/>
</dbReference>
<organism evidence="2">
    <name type="scientific">Escherichia coli</name>
    <dbReference type="NCBI Taxonomy" id="562"/>
    <lineage>
        <taxon>Bacteria</taxon>
        <taxon>Pseudomonadati</taxon>
        <taxon>Pseudomonadota</taxon>
        <taxon>Gammaproteobacteria</taxon>
        <taxon>Enterobacterales</taxon>
        <taxon>Enterobacteriaceae</taxon>
        <taxon>Escherichia</taxon>
    </lineage>
</organism>
<dbReference type="EMBL" id="RNLZ01000098">
    <property type="protein sequence ID" value="MGE16984.1"/>
    <property type="molecule type" value="Genomic_DNA"/>
</dbReference>
<evidence type="ECO:0000313" key="3">
    <source>
        <dbReference type="EMBL" id="MGE16984.1"/>
    </source>
</evidence>
<dbReference type="EMBL" id="MG692628">
    <property type="protein sequence ID" value="AVR61923.1"/>
    <property type="molecule type" value="Genomic_DNA"/>
</dbReference>
<name>A0A2R4ABE2_ECOLX</name>
<evidence type="ECO:0000313" key="5">
    <source>
        <dbReference type="Proteomes" id="UP000184077"/>
    </source>
</evidence>
<evidence type="ECO:0000313" key="6">
    <source>
        <dbReference type="Proteomes" id="UP000272336"/>
    </source>
</evidence>
<evidence type="ECO:0000313" key="2">
    <source>
        <dbReference type="EMBL" id="AVR61923.1"/>
    </source>
</evidence>
<dbReference type="SUPFAM" id="SSF49401">
    <property type="entry name" value="Bacterial adhesins"/>
    <property type="match status" value="1"/>
</dbReference>
<dbReference type="Proteomes" id="UP000272336">
    <property type="component" value="Unassembled WGS sequence"/>
</dbReference>
<dbReference type="Proteomes" id="UP000184077">
    <property type="component" value="Unassembled WGS sequence"/>
</dbReference>
<proteinExistence type="predicted"/>
<dbReference type="EMBL" id="MOHC01000091">
    <property type="protein sequence ID" value="OJN29715.1"/>
    <property type="molecule type" value="Genomic_DNA"/>
</dbReference>
<dbReference type="AlphaFoldDB" id="A0A2R4ABE2"/>
<keyword evidence="2" id="KW-0614">Plasmid</keyword>
<evidence type="ECO:0000256" key="1">
    <source>
        <dbReference type="ARBA" id="ARBA00022729"/>
    </source>
</evidence>
<gene>
    <name evidence="4" type="ORF">BK300_26990</name>
    <name evidence="3" type="ORF">D9D43_26150</name>
    <name evidence="2" type="ORF">p634-1_00300</name>
</gene>
<reference evidence="2" key="2">
    <citation type="journal article" date="2018" name="Vet. Microbiol.">
        <title>Longitudinal study of Escherichia coli plasmid resistance to extended-spectrum cephalosporins in free-range broilers.</title>
        <authorList>
            <person name="Baron S."/>
            <person name="Le Devendec L."/>
            <person name="Touzain F."/>
            <person name="Jouy E."/>
            <person name="Lucas P."/>
            <person name="de Boisseson C."/>
            <person name="Larvor E."/>
            <person name="Kempf I."/>
        </authorList>
    </citation>
    <scope>NUCLEOTIDE SEQUENCE</scope>
    <source>
        <strain evidence="2">634-1</strain>
        <plasmid evidence="2">p634-1</plasmid>
    </source>
</reference>
<geneLocation type="plasmid" evidence="2">
    <name>p634-1</name>
</geneLocation>
<reference evidence="3 6" key="3">
    <citation type="submission" date="2018-10" db="EMBL/GenBank/DDBJ databases">
        <authorList>
            <consortium name="NARMS: The National Antimicrobial Resistance Monitoring System"/>
        </authorList>
    </citation>
    <scope>NUCLEOTIDE SEQUENCE [LARGE SCALE GENOMIC DNA]</scope>
    <source>
        <strain evidence="3 6">CVM N17EC0060</strain>
    </source>
</reference>
<protein>
    <submittedName>
        <fullName evidence="3">Adhesin</fullName>
    </submittedName>
    <submittedName>
        <fullName evidence="2">Enterobacteria AfaD invasin protein</fullName>
    </submittedName>
</protein>
<dbReference type="RefSeq" id="WP_077890967.1">
    <property type="nucleotide sequence ID" value="NZ_MOLC01000075.1"/>
</dbReference>
<dbReference type="CDD" id="cd18776">
    <property type="entry name" value="AfaD-like"/>
    <property type="match status" value="1"/>
</dbReference>
<dbReference type="InterPro" id="IPR008394">
    <property type="entry name" value="AfaD"/>
</dbReference>
<reference evidence="4 5" key="1">
    <citation type="submission" date="2016-10" db="EMBL/GenBank/DDBJ databases">
        <title>Comprehensive resistome analysis reveals the prevalence of NDM and MCR-1 in Chinese poultry production.</title>
        <authorList>
            <person name="Wang Y."/>
            <person name="Zhang R."/>
            <person name="Li J."/>
            <person name="Wu Z."/>
            <person name="Wenjuan Y."/>
            <person name="Schwarz S."/>
            <person name="Tyrrell J."/>
            <person name="Zheng Y."/>
            <person name="Wang S."/>
            <person name="Shen Z."/>
            <person name="Liu Z."/>
            <person name="Lei L."/>
            <person name="Li M."/>
            <person name="Zhang Q."/>
            <person name="Wu C."/>
            <person name="Zhang Q."/>
            <person name="Wu Y."/>
            <person name="Walsh T."/>
            <person name="Shen J."/>
        </authorList>
    </citation>
    <scope>NUCLEOTIDE SEQUENCE [LARGE SCALE GENOMIC DNA]</scope>
    <source>
        <strain evidence="4 5">574</strain>
    </source>
</reference>